<keyword evidence="4" id="KW-1185">Reference proteome</keyword>
<dbReference type="GeneID" id="114576691"/>
<feature type="region of interest" description="Disordered" evidence="1">
    <location>
        <begin position="685"/>
        <end position="755"/>
    </location>
</feature>
<proteinExistence type="predicted"/>
<evidence type="ECO:0000256" key="1">
    <source>
        <dbReference type="SAM" id="MobiDB-lite"/>
    </source>
</evidence>
<evidence type="ECO:0000313" key="4">
    <source>
        <dbReference type="Proteomes" id="UP000887567"/>
    </source>
</evidence>
<dbReference type="EnsemblMetazoa" id="XM_028663785.1">
    <property type="protein sequence ID" value="XP_028519586.1"/>
    <property type="gene ID" value="LOC114576691"/>
</dbReference>
<dbReference type="OrthoDB" id="5988472at2759"/>
<keyword evidence="2" id="KW-0472">Membrane</keyword>
<name>A0A913YZQ5_EXADI</name>
<dbReference type="KEGG" id="epa:114576691"/>
<feature type="transmembrane region" description="Helical" evidence="2">
    <location>
        <begin position="12"/>
        <end position="32"/>
    </location>
</feature>
<feature type="transmembrane region" description="Helical" evidence="2">
    <location>
        <begin position="208"/>
        <end position="229"/>
    </location>
</feature>
<feature type="compositionally biased region" description="Polar residues" evidence="1">
    <location>
        <begin position="733"/>
        <end position="747"/>
    </location>
</feature>
<feature type="transmembrane region" description="Helical" evidence="2">
    <location>
        <begin position="321"/>
        <end position="342"/>
    </location>
</feature>
<protein>
    <submittedName>
        <fullName evidence="3">Uncharacterized protein</fullName>
    </submittedName>
</protein>
<feature type="transmembrane region" description="Helical" evidence="2">
    <location>
        <begin position="478"/>
        <end position="499"/>
    </location>
</feature>
<feature type="transmembrane region" description="Helical" evidence="2">
    <location>
        <begin position="415"/>
        <end position="441"/>
    </location>
</feature>
<dbReference type="AlphaFoldDB" id="A0A913YZQ5"/>
<accession>A0A913YZQ5</accession>
<feature type="transmembrane region" description="Helical" evidence="2">
    <location>
        <begin position="530"/>
        <end position="548"/>
    </location>
</feature>
<feature type="transmembrane region" description="Helical" evidence="2">
    <location>
        <begin position="447"/>
        <end position="466"/>
    </location>
</feature>
<keyword evidence="2" id="KW-0812">Transmembrane</keyword>
<reference evidence="3" key="1">
    <citation type="submission" date="2022-11" db="UniProtKB">
        <authorList>
            <consortium name="EnsemblMetazoa"/>
        </authorList>
    </citation>
    <scope>IDENTIFICATION</scope>
</reference>
<dbReference type="RefSeq" id="XP_028519586.1">
    <property type="nucleotide sequence ID" value="XM_028663785.1"/>
</dbReference>
<feature type="transmembrane region" description="Helical" evidence="2">
    <location>
        <begin position="280"/>
        <end position="301"/>
    </location>
</feature>
<dbReference type="Proteomes" id="UP000887567">
    <property type="component" value="Unplaced"/>
</dbReference>
<evidence type="ECO:0000313" key="3">
    <source>
        <dbReference type="EnsemblMetazoa" id="XP_028519586.1"/>
    </source>
</evidence>
<evidence type="ECO:0000256" key="2">
    <source>
        <dbReference type="SAM" id="Phobius"/>
    </source>
</evidence>
<keyword evidence="2" id="KW-1133">Transmembrane helix</keyword>
<feature type="transmembrane region" description="Helical" evidence="2">
    <location>
        <begin position="606"/>
        <end position="630"/>
    </location>
</feature>
<organism evidence="3 4">
    <name type="scientific">Exaiptasia diaphana</name>
    <name type="common">Tropical sea anemone</name>
    <name type="synonym">Aiptasia pulchella</name>
    <dbReference type="NCBI Taxonomy" id="2652724"/>
    <lineage>
        <taxon>Eukaryota</taxon>
        <taxon>Metazoa</taxon>
        <taxon>Cnidaria</taxon>
        <taxon>Anthozoa</taxon>
        <taxon>Hexacorallia</taxon>
        <taxon>Actiniaria</taxon>
        <taxon>Aiptasiidae</taxon>
        <taxon>Exaiptasia</taxon>
    </lineage>
</organism>
<feature type="compositionally biased region" description="Low complexity" evidence="1">
    <location>
        <begin position="691"/>
        <end position="709"/>
    </location>
</feature>
<sequence length="755" mass="85700">MYLELYWRSAAHYTALVLLVAVGYLTFMNALLDFNTSTPGIVRHTTPCQNRCDVILPNSSVNEFNSFSLDNSQALFVHFHGNSLSRLQKPKETEILDPVNLVWVENTAAPFLSLDLGFNVYSLTTLWRKVRNMSVMVEFGSQKCLENITYSCVTASLATAFLTNVSQQRGALCYVVNFNSSVKYKCCQKNFHTQKIECNIPASINPEMSGVFVTIIIVATIFFGCFPAVSVRFPDKDDTSQTMSANVQVRSPFYRMANFAVQKLRHCSNRHYSANCIRKLLIVFLLPTLFYIDWGLIVYTAKYDIPKMFNDAVRKNWLEKNVSDAVFAAVAYNIGLLIVSLLPRYENFDFSSAPADCQEIVEQEYSLIRNAHSQDFEVDWMKPCSFARDLFMKFCFGFKGLFDFKTFLCLKIIKFVCSFLLILILFPIVFILIFIGYGWYISPLGRSIHILISQAYIYVLWFYYRFLSTLETITGQKIVAVCIGVALSVMSCITGLSFAQIVSRSLLLIARLITYLCMGIVASKDDYLPLIALFSLFVFYIWNCFSSVGNRYKDLLNQTFDKCKEYQEKENRQVIIVDNEGVPRINQLSVLFQKVVDKILPFSKTYTIMFVKIAIIGSFLFLTYFSILVYGKTSLNDVTKTLAVSLAGLIPKLIEIFRSGNSKDIIDRENAYKIEKIVQEFFDSEQGDQGSNGETSESSTTNLSNGTGEARSEGRHQLVRADVNPRLTDINGDPSTETPPLLQSNQNARDDIIEV</sequence>